<evidence type="ECO:0000313" key="1">
    <source>
        <dbReference type="EMBL" id="CEJ89705.1"/>
    </source>
</evidence>
<organism evidence="1 2">
    <name type="scientific">[Torrubiella] hemipterigena</name>
    <dbReference type="NCBI Taxonomy" id="1531966"/>
    <lineage>
        <taxon>Eukaryota</taxon>
        <taxon>Fungi</taxon>
        <taxon>Dikarya</taxon>
        <taxon>Ascomycota</taxon>
        <taxon>Pezizomycotina</taxon>
        <taxon>Sordariomycetes</taxon>
        <taxon>Hypocreomycetidae</taxon>
        <taxon>Hypocreales</taxon>
        <taxon>Clavicipitaceae</taxon>
        <taxon>Clavicipitaceae incertae sedis</taxon>
        <taxon>'Torrubiella' clade</taxon>
    </lineage>
</organism>
<keyword evidence="2" id="KW-1185">Reference proteome</keyword>
<sequence length="209" mass="23539">MPRYPSRVARMNRHQQRLTPTRIQNEVQNEERRRAFESITAKMPVLRDTCGVPFVPLNTRSSLLEEAQAGDDNDVNNTSLTHLEEHFQLALQNIDTLFYHESIRIIRSSTNYMSAAPGAASGWKPTSADLEHTWATMLGTDLASQEDKQFLSGPLLSAAPEGMAEEWLLKNLLTLVQGYISERRGYSLLVEGRRAELKSKIKNGVNGNE</sequence>
<dbReference type="HOGENOM" id="CLU_1316223_0_0_1"/>
<proteinExistence type="predicted"/>
<protein>
    <submittedName>
        <fullName evidence="1">Uncharacterized protein</fullName>
    </submittedName>
</protein>
<accession>A0A0A1TGY7</accession>
<dbReference type="EMBL" id="CDHN01000003">
    <property type="protein sequence ID" value="CEJ89705.1"/>
    <property type="molecule type" value="Genomic_DNA"/>
</dbReference>
<dbReference type="AlphaFoldDB" id="A0A0A1TGY7"/>
<evidence type="ECO:0000313" key="2">
    <source>
        <dbReference type="Proteomes" id="UP000039046"/>
    </source>
</evidence>
<gene>
    <name evidence="1" type="ORF">VHEMI05530</name>
</gene>
<dbReference type="Proteomes" id="UP000039046">
    <property type="component" value="Unassembled WGS sequence"/>
</dbReference>
<name>A0A0A1TGY7_9HYPO</name>
<reference evidence="1 2" key="1">
    <citation type="journal article" date="2015" name="Genome Announc.">
        <title>Draft Genome Sequence and Gene Annotation of the Entomopathogenic Fungus Verticillium hemipterigenum.</title>
        <authorList>
            <person name="Horn F."/>
            <person name="Habel A."/>
            <person name="Scharf D.H."/>
            <person name="Dworschak J."/>
            <person name="Brakhage A.A."/>
            <person name="Guthke R."/>
            <person name="Hertweck C."/>
            <person name="Linde J."/>
        </authorList>
    </citation>
    <scope>NUCLEOTIDE SEQUENCE [LARGE SCALE GENOMIC DNA]</scope>
</reference>